<dbReference type="PROSITE" id="PS00913">
    <property type="entry name" value="ADH_IRON_1"/>
    <property type="match status" value="1"/>
</dbReference>
<dbReference type="Pfam" id="PF00465">
    <property type="entry name" value="Fe-ADH"/>
    <property type="match status" value="1"/>
</dbReference>
<dbReference type="Proteomes" id="UP000187280">
    <property type="component" value="Unassembled WGS sequence"/>
</dbReference>
<dbReference type="InterPro" id="IPR018211">
    <property type="entry name" value="ADH_Fe_CS"/>
</dbReference>
<evidence type="ECO:0000259" key="3">
    <source>
        <dbReference type="Pfam" id="PF25137"/>
    </source>
</evidence>
<sequence length="387" mass="41950">MNNFTLHTPTKILFGEGQIAGIAAEIPQNARILIVYGGGSIKRNGVLDQVHAALAGRSIAEFSGVEPNPTYETLMKAVEVVHREHINFLLAVGGGSVADGTKFIAAAANYTASDDPWHILQTGGQDITQALPIGVVLTLPATGSESNSGAVITRKASGDKQAFHSTLVRPQFAVLDPVVTYTLPERQIANGVVDAFVHTLEQYLTYPVDAKVQDRFAEGLLLTLVEEGPRALEEPDNYAVRANVMWSATLALNGLIGAGVPQDWSTHMLGHELTAMHGLDHAQTLAVVLPAMLRDRKAQKREKLLQYAERVWNLRDGSEEGRIDGAIEATRGFFERMGVPTRMSDYQLDGSSIPALVEKLEEHGMTALGEHKDITLADSQRVYEAAR</sequence>
<name>A0A1H4DYT1_9GAMM</name>
<dbReference type="InterPro" id="IPR056798">
    <property type="entry name" value="ADH_Fe_C"/>
</dbReference>
<dbReference type="NCBIfam" id="NF011717">
    <property type="entry name" value="PRK15138.1"/>
    <property type="match status" value="1"/>
</dbReference>
<dbReference type="GO" id="GO:1990002">
    <property type="term" value="F:methylglyoxal reductase (NADPH) (acetol producing) activity"/>
    <property type="evidence" value="ECO:0007669"/>
    <property type="project" value="TreeGrafter"/>
</dbReference>
<dbReference type="FunFam" id="3.40.50.1970:FF:000008">
    <property type="entry name" value="Alcohol dehydrogenase YqhD"/>
    <property type="match status" value="1"/>
</dbReference>
<evidence type="ECO:0000313" key="4">
    <source>
        <dbReference type="EMBL" id="SEA77786.1"/>
    </source>
</evidence>
<dbReference type="PANTHER" id="PTHR43633">
    <property type="entry name" value="ALCOHOL DEHYDROGENASE YQHD"/>
    <property type="match status" value="1"/>
</dbReference>
<evidence type="ECO:0000259" key="2">
    <source>
        <dbReference type="Pfam" id="PF00465"/>
    </source>
</evidence>
<feature type="domain" description="Alcohol dehydrogenase iron-type/glycerol dehydrogenase GldA" evidence="2">
    <location>
        <begin position="9"/>
        <end position="177"/>
    </location>
</feature>
<feature type="domain" description="Fe-containing alcohol dehydrogenase-like C-terminal" evidence="3">
    <location>
        <begin position="189"/>
        <end position="361"/>
    </location>
</feature>
<dbReference type="PROSITE" id="PS00060">
    <property type="entry name" value="ADH_IRON_2"/>
    <property type="match status" value="1"/>
</dbReference>
<reference evidence="4 5" key="1">
    <citation type="submission" date="2016-10" db="EMBL/GenBank/DDBJ databases">
        <authorList>
            <person name="de Groot N.N."/>
        </authorList>
    </citation>
    <scope>NUCLEOTIDE SEQUENCE [LARGE SCALE GENOMIC DNA]</scope>
    <source>
        <strain evidence="4 5">ATCC 29281</strain>
    </source>
</reference>
<protein>
    <submittedName>
        <fullName evidence="4">NADP-dependent alcohol dehydrogenase</fullName>
    </submittedName>
</protein>
<dbReference type="AlphaFoldDB" id="A0A1H4DYT1"/>
<dbReference type="STRING" id="71657.SAMN02982996_02468"/>
<gene>
    <name evidence="4" type="ORF">SAMN02982996_02468</name>
</gene>
<dbReference type="InterPro" id="IPR044731">
    <property type="entry name" value="BDH-like"/>
</dbReference>
<dbReference type="GO" id="GO:0008106">
    <property type="term" value="F:alcohol dehydrogenase (NADP+) activity"/>
    <property type="evidence" value="ECO:0007669"/>
    <property type="project" value="TreeGrafter"/>
</dbReference>
<dbReference type="PANTHER" id="PTHR43633:SF1">
    <property type="entry name" value="ALCOHOL DEHYDROGENASE YQHD"/>
    <property type="match status" value="1"/>
</dbReference>
<dbReference type="GO" id="GO:0005829">
    <property type="term" value="C:cytosol"/>
    <property type="evidence" value="ECO:0007669"/>
    <property type="project" value="TreeGrafter"/>
</dbReference>
<dbReference type="FunFam" id="1.20.1090.10:FF:000005">
    <property type="entry name" value="Alcohol dehydrogenase YqhD"/>
    <property type="match status" value="1"/>
</dbReference>
<evidence type="ECO:0000313" key="5">
    <source>
        <dbReference type="Proteomes" id="UP000187280"/>
    </source>
</evidence>
<dbReference type="SUPFAM" id="SSF56796">
    <property type="entry name" value="Dehydroquinate synthase-like"/>
    <property type="match status" value="1"/>
</dbReference>
<dbReference type="GO" id="GO:1990362">
    <property type="term" value="F:butanol dehydrogenase (NAD+) activity"/>
    <property type="evidence" value="ECO:0007669"/>
    <property type="project" value="InterPro"/>
</dbReference>
<dbReference type="InterPro" id="IPR001670">
    <property type="entry name" value="ADH_Fe/GldA"/>
</dbReference>
<dbReference type="Pfam" id="PF25137">
    <property type="entry name" value="ADH_Fe_C"/>
    <property type="match status" value="1"/>
</dbReference>
<dbReference type="eggNOG" id="COG1979">
    <property type="taxonomic scope" value="Bacteria"/>
</dbReference>
<proteinExistence type="predicted"/>
<keyword evidence="5" id="KW-1185">Reference proteome</keyword>
<dbReference type="GeneID" id="97765328"/>
<dbReference type="GO" id="GO:0046872">
    <property type="term" value="F:metal ion binding"/>
    <property type="evidence" value="ECO:0007669"/>
    <property type="project" value="InterPro"/>
</dbReference>
<organism evidence="4 5">
    <name type="scientific">Lonsdalea quercina</name>
    <dbReference type="NCBI Taxonomy" id="71657"/>
    <lineage>
        <taxon>Bacteria</taxon>
        <taxon>Pseudomonadati</taxon>
        <taxon>Pseudomonadota</taxon>
        <taxon>Gammaproteobacteria</taxon>
        <taxon>Enterobacterales</taxon>
        <taxon>Pectobacteriaceae</taxon>
        <taxon>Lonsdalea</taxon>
    </lineage>
</organism>
<keyword evidence="1" id="KW-0560">Oxidoreductase</keyword>
<dbReference type="Gene3D" id="1.20.1090.10">
    <property type="entry name" value="Dehydroquinate synthase-like - alpha domain"/>
    <property type="match status" value="1"/>
</dbReference>
<dbReference type="EMBL" id="FNQS01000008">
    <property type="protein sequence ID" value="SEA77786.1"/>
    <property type="molecule type" value="Genomic_DNA"/>
</dbReference>
<accession>A0A1H4DYT1</accession>
<dbReference type="CDD" id="cd08187">
    <property type="entry name" value="BDH"/>
    <property type="match status" value="1"/>
</dbReference>
<evidence type="ECO:0000256" key="1">
    <source>
        <dbReference type="ARBA" id="ARBA00023002"/>
    </source>
</evidence>
<dbReference type="RefSeq" id="WP_074728875.1">
    <property type="nucleotide sequence ID" value="NZ_FNQS01000008.1"/>
</dbReference>
<dbReference type="Gene3D" id="3.40.50.1970">
    <property type="match status" value="1"/>
</dbReference>